<dbReference type="HOGENOM" id="CLU_1577802_0_0_12"/>
<dbReference type="Proteomes" id="UP000011708">
    <property type="component" value="Chromosome"/>
</dbReference>
<name>M2BXD0_TREDN</name>
<reference evidence="2" key="1">
    <citation type="submission" date="2012-01" db="EMBL/GenBank/DDBJ databases">
        <title>The Genome Sequence of Treponema denticola H1-T.</title>
        <authorList>
            <consortium name="The Broad Institute Genome Sequencing Platform"/>
            <person name="Earl A."/>
            <person name="Ward D."/>
            <person name="Feldgarden M."/>
            <person name="Gevers D."/>
            <person name="Blanton J.M."/>
            <person name="Fenno C.J."/>
            <person name="Baranova O.V."/>
            <person name="Mathney J."/>
            <person name="Dewhirst F.E."/>
            <person name="Izard J."/>
            <person name="Young S.K."/>
            <person name="Zeng Q."/>
            <person name="Gargeya S."/>
            <person name="Fitzgerald M."/>
            <person name="Haas B."/>
            <person name="Abouelleil A."/>
            <person name="Alvarado L."/>
            <person name="Arachchi H.M."/>
            <person name="Berlin A."/>
            <person name="Chapman S.B."/>
            <person name="Gearin G."/>
            <person name="Goldberg J."/>
            <person name="Griggs A."/>
            <person name="Gujja S."/>
            <person name="Hansen M."/>
            <person name="Heiman D."/>
            <person name="Howarth C."/>
            <person name="Larimer J."/>
            <person name="Lui A."/>
            <person name="MacDonald P.J.P."/>
            <person name="McCowen C."/>
            <person name="Montmayeur A."/>
            <person name="Murphy C."/>
            <person name="Neiman D."/>
            <person name="Pearson M."/>
            <person name="Priest M."/>
            <person name="Roberts A."/>
            <person name="Saif S."/>
            <person name="Shea T."/>
            <person name="Sisk P."/>
            <person name="Stolte C."/>
            <person name="Sykes S."/>
            <person name="Wortman J."/>
            <person name="Nusbaum C."/>
            <person name="Birren B."/>
        </authorList>
    </citation>
    <scope>NUCLEOTIDE SEQUENCE [LARGE SCALE GENOMIC DNA]</scope>
    <source>
        <strain evidence="2">H1-T</strain>
    </source>
</reference>
<protein>
    <recommendedName>
        <fullName evidence="3">Lipoprotein</fullName>
    </recommendedName>
</protein>
<feature type="signal peptide" evidence="1">
    <location>
        <begin position="1"/>
        <end position="19"/>
    </location>
</feature>
<keyword evidence="1" id="KW-0732">Signal</keyword>
<dbReference type="EMBL" id="AGDW01000019">
    <property type="protein sequence ID" value="EMB29697.1"/>
    <property type="molecule type" value="Genomic_DNA"/>
</dbReference>
<dbReference type="RefSeq" id="WP_002689092.1">
    <property type="nucleotide sequence ID" value="NZ_CM001794.1"/>
</dbReference>
<sequence>MKKIILIVFAVFLFTNCQAPTSAIVIENKSNYPATLKIEHIKENKNNVILQPTEGITLSLIAPNTIKYAVSLESISRNYLKFISDNYCVIENTVPERYTIINTTRFKVILTEKNNLFDKTTIDGISGTEIIKSKNLDVFSSFLNIQAITDDEFKIILDASVQNKKIIIKL</sequence>
<gene>
    <name evidence="2" type="ORF">HMPREF9725_01724</name>
</gene>
<comment type="caution">
    <text evidence="2">The sequence shown here is derived from an EMBL/GenBank/DDBJ whole genome shotgun (WGS) entry which is preliminary data.</text>
</comment>
<evidence type="ECO:0000256" key="1">
    <source>
        <dbReference type="SAM" id="SignalP"/>
    </source>
</evidence>
<feature type="chain" id="PRO_5004020654" description="Lipoprotein" evidence="1">
    <location>
        <begin position="20"/>
        <end position="170"/>
    </location>
</feature>
<accession>M2BXD0</accession>
<organism evidence="2">
    <name type="scientific">Treponema denticola H1-T</name>
    <dbReference type="NCBI Taxonomy" id="999431"/>
    <lineage>
        <taxon>Bacteria</taxon>
        <taxon>Pseudomonadati</taxon>
        <taxon>Spirochaetota</taxon>
        <taxon>Spirochaetia</taxon>
        <taxon>Spirochaetales</taxon>
        <taxon>Treponemataceae</taxon>
        <taxon>Treponema</taxon>
    </lineage>
</organism>
<evidence type="ECO:0008006" key="3">
    <source>
        <dbReference type="Google" id="ProtNLM"/>
    </source>
</evidence>
<proteinExistence type="predicted"/>
<evidence type="ECO:0000313" key="2">
    <source>
        <dbReference type="EMBL" id="EMB29697.1"/>
    </source>
</evidence>
<dbReference type="PATRIC" id="fig|999431.4.peg.1778"/>
<dbReference type="AlphaFoldDB" id="M2BXD0"/>